<keyword evidence="1" id="KW-0812">Transmembrane</keyword>
<dbReference type="RefSeq" id="WP_072904239.1">
    <property type="nucleotide sequence ID" value="NZ_FRAD01000023.1"/>
</dbReference>
<sequence length="192" mass="22429">MEKNNESSMSTVLILWCLVVIMCFSGQFFYGKIKPASSVKNAKEVVQYDFWNDKGQNKHCDFPVHWEVDEDKNKETNNVRFYGTFKSQAENLYGYIKIFNNKDDFHGLINKECMALSQNHNVYHINNDKIENNNVKVTYCTVDVYNMKTYHESYFINNKCGNVEISFSKAYGGFDKEDRNNINTVLESIVDK</sequence>
<dbReference type="AlphaFoldDB" id="A0A1M6RL86"/>
<proteinExistence type="predicted"/>
<evidence type="ECO:0000256" key="1">
    <source>
        <dbReference type="SAM" id="Phobius"/>
    </source>
</evidence>
<name>A0A1M6RL86_9CLOT</name>
<keyword evidence="3" id="KW-1185">Reference proteome</keyword>
<dbReference type="EMBL" id="FRAD01000023">
    <property type="protein sequence ID" value="SHK33215.1"/>
    <property type="molecule type" value="Genomic_DNA"/>
</dbReference>
<dbReference type="STRING" id="1121331.SAMN02745248_02318"/>
<organism evidence="2 3">
    <name type="scientific">Hathewaya proteolytica DSM 3090</name>
    <dbReference type="NCBI Taxonomy" id="1121331"/>
    <lineage>
        <taxon>Bacteria</taxon>
        <taxon>Bacillati</taxon>
        <taxon>Bacillota</taxon>
        <taxon>Clostridia</taxon>
        <taxon>Eubacteriales</taxon>
        <taxon>Clostridiaceae</taxon>
        <taxon>Hathewaya</taxon>
    </lineage>
</organism>
<dbReference type="Proteomes" id="UP000183952">
    <property type="component" value="Unassembled WGS sequence"/>
</dbReference>
<feature type="transmembrane region" description="Helical" evidence="1">
    <location>
        <begin position="12"/>
        <end position="30"/>
    </location>
</feature>
<gene>
    <name evidence="2" type="ORF">SAMN02745248_02318</name>
</gene>
<keyword evidence="1" id="KW-1133">Transmembrane helix</keyword>
<accession>A0A1M6RL86</accession>
<evidence type="ECO:0000313" key="3">
    <source>
        <dbReference type="Proteomes" id="UP000183952"/>
    </source>
</evidence>
<keyword evidence="1" id="KW-0472">Membrane</keyword>
<reference evidence="2 3" key="1">
    <citation type="submission" date="2016-11" db="EMBL/GenBank/DDBJ databases">
        <authorList>
            <person name="Jaros S."/>
            <person name="Januszkiewicz K."/>
            <person name="Wedrychowicz H."/>
        </authorList>
    </citation>
    <scope>NUCLEOTIDE SEQUENCE [LARGE SCALE GENOMIC DNA]</scope>
    <source>
        <strain evidence="2 3">DSM 3090</strain>
    </source>
</reference>
<protein>
    <submittedName>
        <fullName evidence="2">Uncharacterized protein</fullName>
    </submittedName>
</protein>
<evidence type="ECO:0000313" key="2">
    <source>
        <dbReference type="EMBL" id="SHK33215.1"/>
    </source>
</evidence>